<dbReference type="HAMAP" id="MF_01210_A">
    <property type="entry name" value="CPSase_L_chain_A"/>
    <property type="match status" value="1"/>
</dbReference>
<dbReference type="EC" id="6.3.4.16" evidence="15"/>
<comment type="similarity">
    <text evidence="3">Belongs to the CarB family.</text>
</comment>
<dbReference type="GO" id="GO:0006541">
    <property type="term" value="P:glutamine metabolic process"/>
    <property type="evidence" value="ECO:0007669"/>
    <property type="project" value="TreeGrafter"/>
</dbReference>
<dbReference type="SUPFAM" id="SSF48108">
    <property type="entry name" value="Carbamoyl phosphate synthetase, large subunit connection domain"/>
    <property type="match status" value="1"/>
</dbReference>
<evidence type="ECO:0000256" key="5">
    <source>
        <dbReference type="ARBA" id="ARBA00022571"/>
    </source>
</evidence>
<dbReference type="GO" id="GO:0046872">
    <property type="term" value="F:metal ion binding"/>
    <property type="evidence" value="ECO:0007669"/>
    <property type="project" value="UniProtKB-KW"/>
</dbReference>
<dbReference type="PANTHER" id="PTHR11405">
    <property type="entry name" value="CARBAMOYLTRANSFERASE FAMILY MEMBER"/>
    <property type="match status" value="1"/>
</dbReference>
<evidence type="ECO:0000256" key="12">
    <source>
        <dbReference type="ARBA" id="ARBA00022842"/>
    </source>
</evidence>
<sequence>VPRRDDLETILILGSGPIIIGQACEFDYSGTQAVRALKEEGYRVVLVNSNPATIMTDPDLADQTYIEPITADWVEKIIEREHPDALLPTMGGQTALNVAMDLHRAGILQKHGVELIGANDRSIEMAEDREQFTEAMERIGLEVPRGGFAGTVEEAIHIVEDTGYPAIVRPSFTLGGTGGGIAYNQKDFEDQVKKGLDASPITEVLIDQSVIGWKEYELEVVRDAIDNVIIVCSIENFDPMGVHTGDSITVAPAQTLTDVEYQRMRDAAITIIREIGVEAGGCNIQFAVNPDDGEMLVVEMNPRVSRSSALASKATGFPIARIGAKLAVGYHLHELPNDITKTTPASFEPVLDYVVVKVPRFAFEKFPGADDTLGVQMKSVGETMAIGRTFRSAWQKGFRGLETGRHGWVTSERLKDDGLTGEDRESLLVAMRRPTPHRPFQIKRALEAGLGVHEIFAATKIDPWFLDQLVQCVEWEKRYAEAEKVTTELLRHMKREGFSDLQLAALRGEEESAVRERRWDRGIRPTYNVVDTCAGEFPAETPYYYSSYEDETESEPSDREKVVILGSGPNRIGQGIEFDYCCVQAVLALREAGYETIMINSNPETVSTDFDVSDKLYFEALTLEDVAEIIHLEKPKGVVLQLGGQTPLQLAHGLEELGARVLGTSVDAIDRAEDRDRFDEVCRKIGARTPDNGLATSEEEAVNVAGRIGFPVLVRPSYVLGGRGMRIVYDETSLRTFFEDAIHASSDRPVLIDSFLEDAFEADVDALCDGTHVVIGGIMQHIEDAGVHSGDSACVLPPYLLSGAVLEEIRELTRKFALELGVVGLLNVQYAIKDEVVYVLEVNPRASRTVPFVSKATGVPLARLAARVMAGEKLVDLGVQEEPPVPGVAVKEAAFPFNRFDVDVLLGPEMRSTGEVMGFDDSFGMAFAKAQISAGNPLPEEGALIVTVNDSDKETVTPILRRFRDLGFEIMATQGTKNYLDRLGVPATRVYKVNEGQPSIVDHINTGDIVLLINTPLGKKSQYDDYAMRRAAITHKLPYLTTMSATSAACDAIIALKSRQREVCSIQERIASLNASTQSI</sequence>
<dbReference type="EMBL" id="UINC01000333">
    <property type="protein sequence ID" value="SUZ53502.1"/>
    <property type="molecule type" value="Genomic_DNA"/>
</dbReference>
<evidence type="ECO:0000256" key="10">
    <source>
        <dbReference type="ARBA" id="ARBA00022741"/>
    </source>
</evidence>
<dbReference type="PROSITE" id="PS00866">
    <property type="entry name" value="CPSASE_1"/>
    <property type="match status" value="1"/>
</dbReference>
<keyword evidence="9" id="KW-0677">Repeat</keyword>
<dbReference type="NCBIfam" id="NF009455">
    <property type="entry name" value="PRK12815.1"/>
    <property type="match status" value="1"/>
</dbReference>
<feature type="domain" description="MGS-like" evidence="21">
    <location>
        <begin position="936"/>
        <end position="1080"/>
    </location>
</feature>
<feature type="domain" description="ATP-grasp" evidence="20">
    <location>
        <begin position="679"/>
        <end position="870"/>
    </location>
</feature>
<dbReference type="InterPro" id="IPR006275">
    <property type="entry name" value="CPSase_lsu"/>
</dbReference>
<keyword evidence="11" id="KW-0067">ATP-binding</keyword>
<evidence type="ECO:0000256" key="9">
    <source>
        <dbReference type="ARBA" id="ARBA00022737"/>
    </source>
</evidence>
<evidence type="ECO:0000313" key="22">
    <source>
        <dbReference type="EMBL" id="SUZ53502.1"/>
    </source>
</evidence>
<dbReference type="EC" id="6.3.5.5" evidence="4"/>
<keyword evidence="8" id="KW-0479">Metal-binding</keyword>
<dbReference type="NCBIfam" id="NF003671">
    <property type="entry name" value="PRK05294.1"/>
    <property type="match status" value="1"/>
</dbReference>
<evidence type="ECO:0000256" key="2">
    <source>
        <dbReference type="ARBA" id="ARBA00005077"/>
    </source>
</evidence>
<evidence type="ECO:0000259" key="20">
    <source>
        <dbReference type="PROSITE" id="PS50975"/>
    </source>
</evidence>
<dbReference type="FunFam" id="3.40.50.20:FF:000001">
    <property type="entry name" value="Carbamoyl-phosphate synthase large chain"/>
    <property type="match status" value="1"/>
</dbReference>
<evidence type="ECO:0000256" key="18">
    <source>
        <dbReference type="ARBA" id="ARBA00044334"/>
    </source>
</evidence>
<dbReference type="Pfam" id="PF02786">
    <property type="entry name" value="CPSase_L_D2"/>
    <property type="match status" value="2"/>
</dbReference>
<dbReference type="InterPro" id="IPR005483">
    <property type="entry name" value="CPSase_dom"/>
</dbReference>
<dbReference type="Pfam" id="PF02787">
    <property type="entry name" value="CPSase_L_D3"/>
    <property type="match status" value="1"/>
</dbReference>
<dbReference type="FunFam" id="3.40.50.20:FF:000002">
    <property type="entry name" value="Carbamoyl-phosphate synthase large chain"/>
    <property type="match status" value="1"/>
</dbReference>
<evidence type="ECO:0000259" key="21">
    <source>
        <dbReference type="PROSITE" id="PS51855"/>
    </source>
</evidence>
<evidence type="ECO:0000256" key="17">
    <source>
        <dbReference type="ARBA" id="ARBA00044318"/>
    </source>
</evidence>
<dbReference type="GO" id="GO:0005737">
    <property type="term" value="C:cytoplasm"/>
    <property type="evidence" value="ECO:0007669"/>
    <property type="project" value="TreeGrafter"/>
</dbReference>
<dbReference type="SUPFAM" id="SSF52440">
    <property type="entry name" value="PreATP-grasp domain"/>
    <property type="match status" value="2"/>
</dbReference>
<evidence type="ECO:0000256" key="7">
    <source>
        <dbReference type="ARBA" id="ARBA00022605"/>
    </source>
</evidence>
<dbReference type="GO" id="GO:0004088">
    <property type="term" value="F:carbamoyl-phosphate synthase (glutamine-hydrolyzing) activity"/>
    <property type="evidence" value="ECO:0007669"/>
    <property type="project" value="UniProtKB-EC"/>
</dbReference>
<evidence type="ECO:0000256" key="15">
    <source>
        <dbReference type="ARBA" id="ARBA00044063"/>
    </source>
</evidence>
<accession>A0A381NFY9</accession>
<evidence type="ECO:0000256" key="4">
    <source>
        <dbReference type="ARBA" id="ARBA00012738"/>
    </source>
</evidence>
<gene>
    <name evidence="22" type="ORF">METZ01_LOCUS6356</name>
</gene>
<dbReference type="Gene3D" id="1.10.1030.10">
    <property type="entry name" value="Carbamoyl-phosphate synthetase, large subunit oligomerisation domain"/>
    <property type="match status" value="1"/>
</dbReference>
<dbReference type="InterPro" id="IPR011761">
    <property type="entry name" value="ATP-grasp"/>
</dbReference>
<dbReference type="InterPro" id="IPR036914">
    <property type="entry name" value="MGS-like_dom_sf"/>
</dbReference>
<dbReference type="GO" id="GO:0006526">
    <property type="term" value="P:L-arginine biosynthetic process"/>
    <property type="evidence" value="ECO:0007669"/>
    <property type="project" value="UniProtKB-KW"/>
</dbReference>
<name>A0A381NFY9_9ZZZZ</name>
<dbReference type="NCBIfam" id="TIGR01369">
    <property type="entry name" value="CPSaseII_lrg"/>
    <property type="match status" value="1"/>
</dbReference>
<dbReference type="InterPro" id="IPR058047">
    <property type="entry name" value="CPSase_preATP-grasp"/>
</dbReference>
<feature type="domain" description="ATP-grasp" evidence="20">
    <location>
        <begin position="133"/>
        <end position="328"/>
    </location>
</feature>
<comment type="catalytic activity">
    <reaction evidence="19">
        <text>hydrogencarbonate + NH4(+) + 2 ATP = carbamoyl phosphate + 2 ADP + phosphate + 2 H(+)</text>
        <dbReference type="Rhea" id="RHEA:18029"/>
        <dbReference type="ChEBI" id="CHEBI:15378"/>
        <dbReference type="ChEBI" id="CHEBI:17544"/>
        <dbReference type="ChEBI" id="CHEBI:28938"/>
        <dbReference type="ChEBI" id="CHEBI:30616"/>
        <dbReference type="ChEBI" id="CHEBI:43474"/>
        <dbReference type="ChEBI" id="CHEBI:58228"/>
        <dbReference type="ChEBI" id="CHEBI:456216"/>
        <dbReference type="EC" id="6.3.4.16"/>
    </reaction>
</comment>
<evidence type="ECO:0000256" key="13">
    <source>
        <dbReference type="ARBA" id="ARBA00022975"/>
    </source>
</evidence>
<dbReference type="InterPro" id="IPR005479">
    <property type="entry name" value="CPAse_ATP-bd"/>
</dbReference>
<keyword evidence="14" id="KW-0464">Manganese</keyword>
<dbReference type="FunFam" id="3.30.470.20:FF:000007">
    <property type="entry name" value="Carbamoyl-phosphate synthase large chain"/>
    <property type="match status" value="1"/>
</dbReference>
<dbReference type="InterPro" id="IPR005480">
    <property type="entry name" value="CPSase_lsu_oligo"/>
</dbReference>
<dbReference type="SUPFAM" id="SSF56059">
    <property type="entry name" value="Glutathione synthetase ATP-binding domain-like"/>
    <property type="match status" value="2"/>
</dbReference>
<dbReference type="InterPro" id="IPR011607">
    <property type="entry name" value="MGS-like_dom"/>
</dbReference>
<dbReference type="PROSITE" id="PS50975">
    <property type="entry name" value="ATP_GRASP"/>
    <property type="match status" value="2"/>
</dbReference>
<proteinExistence type="inferred from homology"/>
<dbReference type="InterPro" id="IPR036897">
    <property type="entry name" value="CarbamoylP_synth_lsu_oligo_sf"/>
</dbReference>
<reference evidence="22" key="1">
    <citation type="submission" date="2018-05" db="EMBL/GenBank/DDBJ databases">
        <authorList>
            <person name="Lanie J.A."/>
            <person name="Ng W.-L."/>
            <person name="Kazmierczak K.M."/>
            <person name="Andrzejewski T.M."/>
            <person name="Davidsen T.M."/>
            <person name="Wayne K.J."/>
            <person name="Tettelin H."/>
            <person name="Glass J.I."/>
            <person name="Rusch D."/>
            <person name="Podicherti R."/>
            <person name="Tsui H.-C.T."/>
            <person name="Winkler M.E."/>
        </authorList>
    </citation>
    <scope>NUCLEOTIDE SEQUENCE</scope>
</reference>
<keyword evidence="13" id="KW-0665">Pyrimidine biosynthesis</keyword>
<protein>
    <recommendedName>
        <fullName evidence="17">Ammonium-dependent carbamoyl phosphate synthetase</fullName>
        <ecNumber evidence="15">6.3.4.16</ecNumber>
        <ecNumber evidence="4">6.3.5.5</ecNumber>
    </recommendedName>
    <alternativeName>
        <fullName evidence="16">Arginine-specific carbamoyl phosphate synthetase, ammonia chain</fullName>
    </alternativeName>
    <alternativeName>
        <fullName evidence="18">Glutamine-dependent carbamoyl phosphate synthetase</fullName>
    </alternativeName>
</protein>
<evidence type="ECO:0000256" key="3">
    <source>
        <dbReference type="ARBA" id="ARBA00009799"/>
    </source>
</evidence>
<comment type="cofactor">
    <cofactor evidence="1">
        <name>Mn(2+)</name>
        <dbReference type="ChEBI" id="CHEBI:29035"/>
    </cofactor>
</comment>
<evidence type="ECO:0000256" key="8">
    <source>
        <dbReference type="ARBA" id="ARBA00022723"/>
    </source>
</evidence>
<dbReference type="HAMAP" id="MF_01210_B">
    <property type="entry name" value="CPSase_L_chain_B"/>
    <property type="match status" value="1"/>
</dbReference>
<dbReference type="PROSITE" id="PS00867">
    <property type="entry name" value="CPSASE_2"/>
    <property type="match status" value="1"/>
</dbReference>
<dbReference type="CDD" id="cd01424">
    <property type="entry name" value="MGS_CPS_II"/>
    <property type="match status" value="1"/>
</dbReference>
<dbReference type="PROSITE" id="PS51855">
    <property type="entry name" value="MGS"/>
    <property type="match status" value="1"/>
</dbReference>
<evidence type="ECO:0000256" key="19">
    <source>
        <dbReference type="ARBA" id="ARBA00047359"/>
    </source>
</evidence>
<dbReference type="SMART" id="SM00851">
    <property type="entry name" value="MGS"/>
    <property type="match status" value="1"/>
</dbReference>
<dbReference type="GO" id="GO:0044205">
    <property type="term" value="P:'de novo' UMP biosynthetic process"/>
    <property type="evidence" value="ECO:0007669"/>
    <property type="project" value="UniProtKB-UniPathway"/>
</dbReference>
<dbReference type="Pfam" id="PF25596">
    <property type="entry name" value="CPSase_L_D1"/>
    <property type="match status" value="2"/>
</dbReference>
<dbReference type="SUPFAM" id="SSF52335">
    <property type="entry name" value="Methylglyoxal synthase-like"/>
    <property type="match status" value="1"/>
</dbReference>
<dbReference type="Gene3D" id="3.40.50.1380">
    <property type="entry name" value="Methylglyoxal synthase-like domain"/>
    <property type="match status" value="1"/>
</dbReference>
<dbReference type="Gene3D" id="3.40.50.20">
    <property type="match status" value="2"/>
</dbReference>
<feature type="non-terminal residue" evidence="22">
    <location>
        <position position="1"/>
    </location>
</feature>
<dbReference type="SMART" id="SM01096">
    <property type="entry name" value="CPSase_L_D3"/>
    <property type="match status" value="1"/>
</dbReference>
<dbReference type="Pfam" id="PF02142">
    <property type="entry name" value="MGS"/>
    <property type="match status" value="1"/>
</dbReference>
<keyword evidence="12" id="KW-0460">Magnesium</keyword>
<comment type="pathway">
    <text evidence="2">Amino-acid biosynthesis; L-arginine biosynthesis; carbamoyl phosphate from bicarbonate: step 1/1.</text>
</comment>
<keyword evidence="10" id="KW-0547">Nucleotide-binding</keyword>
<dbReference type="GO" id="GO:0004087">
    <property type="term" value="F:carbamoyl-phosphate synthase (ammonia) activity"/>
    <property type="evidence" value="ECO:0007669"/>
    <property type="project" value="UniProtKB-EC"/>
</dbReference>
<evidence type="ECO:0000256" key="1">
    <source>
        <dbReference type="ARBA" id="ARBA00001936"/>
    </source>
</evidence>
<dbReference type="GO" id="GO:0005524">
    <property type="term" value="F:ATP binding"/>
    <property type="evidence" value="ECO:0007669"/>
    <property type="project" value="UniProtKB-KW"/>
</dbReference>
<evidence type="ECO:0000256" key="16">
    <source>
        <dbReference type="ARBA" id="ARBA00044249"/>
    </source>
</evidence>
<dbReference type="InterPro" id="IPR016185">
    <property type="entry name" value="PreATP-grasp_dom_sf"/>
</dbReference>
<evidence type="ECO:0000256" key="11">
    <source>
        <dbReference type="ARBA" id="ARBA00022840"/>
    </source>
</evidence>
<dbReference type="PRINTS" id="PR00098">
    <property type="entry name" value="CPSASE"/>
</dbReference>
<dbReference type="UniPathway" id="UPA00070">
    <property type="reaction ID" value="UER00115"/>
</dbReference>
<evidence type="ECO:0000256" key="6">
    <source>
        <dbReference type="ARBA" id="ARBA00022598"/>
    </source>
</evidence>
<evidence type="ECO:0000256" key="14">
    <source>
        <dbReference type="ARBA" id="ARBA00023211"/>
    </source>
</evidence>
<organism evidence="22">
    <name type="scientific">marine metagenome</name>
    <dbReference type="NCBI Taxonomy" id="408172"/>
    <lineage>
        <taxon>unclassified sequences</taxon>
        <taxon>metagenomes</taxon>
        <taxon>ecological metagenomes</taxon>
    </lineage>
</organism>
<keyword evidence="7" id="KW-0028">Amino-acid biosynthesis</keyword>
<dbReference type="PANTHER" id="PTHR11405:SF53">
    <property type="entry name" value="CARBAMOYL-PHOSPHATE SYNTHASE [AMMONIA], MITOCHONDRIAL"/>
    <property type="match status" value="1"/>
</dbReference>
<dbReference type="FunFam" id="3.30.470.20:FF:000013">
    <property type="entry name" value="Carbamoyl-phosphate synthase large chain"/>
    <property type="match status" value="1"/>
</dbReference>
<dbReference type="InterPro" id="IPR033937">
    <property type="entry name" value="MGS_CPS_CarB"/>
</dbReference>
<keyword evidence="5" id="KW-0055">Arginine biosynthesis</keyword>
<dbReference type="AlphaFoldDB" id="A0A381NFY9"/>
<dbReference type="Gene3D" id="3.30.470.20">
    <property type="entry name" value="ATP-grasp fold, B domain"/>
    <property type="match status" value="2"/>
</dbReference>
<dbReference type="FunFam" id="1.10.1030.10:FF:000002">
    <property type="entry name" value="Carbamoyl-phosphate synthase large chain"/>
    <property type="match status" value="1"/>
</dbReference>
<keyword evidence="6" id="KW-0436">Ligase</keyword>